<feature type="compositionally biased region" description="Polar residues" evidence="1">
    <location>
        <begin position="107"/>
        <end position="121"/>
    </location>
</feature>
<dbReference type="GO" id="GO:0060237">
    <property type="term" value="P:regulation of fungal-type cell wall organization"/>
    <property type="evidence" value="ECO:0007669"/>
    <property type="project" value="EnsemblFungi"/>
</dbReference>
<feature type="domain" description="DUF3533" evidence="3">
    <location>
        <begin position="193"/>
        <end position="571"/>
    </location>
</feature>
<accession>I2H823</accession>
<dbReference type="Proteomes" id="UP000002866">
    <property type="component" value="Chromosome 8"/>
</dbReference>
<feature type="transmembrane region" description="Helical" evidence="2">
    <location>
        <begin position="491"/>
        <end position="513"/>
    </location>
</feature>
<feature type="transmembrane region" description="Helical" evidence="2">
    <location>
        <begin position="436"/>
        <end position="457"/>
    </location>
</feature>
<feature type="compositionally biased region" description="Polar residues" evidence="1">
    <location>
        <begin position="13"/>
        <end position="51"/>
    </location>
</feature>
<feature type="transmembrane region" description="Helical" evidence="2">
    <location>
        <begin position="560"/>
        <end position="582"/>
    </location>
</feature>
<dbReference type="InterPro" id="IPR053001">
    <property type="entry name" value="MNNG_permease-like"/>
</dbReference>
<evidence type="ECO:0000259" key="3">
    <source>
        <dbReference type="Pfam" id="PF12051"/>
    </source>
</evidence>
<organism evidence="4 5">
    <name type="scientific">Henningerozyma blattae (strain ATCC 34711 / CBS 6284 / DSM 70876 / NBRC 10599 / NRRL Y-10934 / UCD 77-7)</name>
    <name type="common">Yeast</name>
    <name type="synonym">Tetrapisispora blattae</name>
    <dbReference type="NCBI Taxonomy" id="1071380"/>
    <lineage>
        <taxon>Eukaryota</taxon>
        <taxon>Fungi</taxon>
        <taxon>Dikarya</taxon>
        <taxon>Ascomycota</taxon>
        <taxon>Saccharomycotina</taxon>
        <taxon>Saccharomycetes</taxon>
        <taxon>Saccharomycetales</taxon>
        <taxon>Saccharomycetaceae</taxon>
        <taxon>Henningerozyma</taxon>
    </lineage>
</organism>
<dbReference type="PANTHER" id="PTHR34814">
    <property type="entry name" value="NITROSOGUANIDINE RESISTANCE PROTEIN SNG1"/>
    <property type="match status" value="1"/>
</dbReference>
<dbReference type="InterPro" id="IPR022703">
    <property type="entry name" value="DUF3533"/>
</dbReference>
<dbReference type="STRING" id="1071380.I2H823"/>
<dbReference type="PANTHER" id="PTHR34814:SF1">
    <property type="entry name" value="NITROSOGUANIDINE RESISTANCE PROTEIN SNG1"/>
    <property type="match status" value="1"/>
</dbReference>
<dbReference type="GeneID" id="14497682"/>
<dbReference type="OMA" id="RDYNAVN"/>
<dbReference type="InParanoid" id="I2H823"/>
<keyword evidence="2" id="KW-0472">Membrane</keyword>
<feature type="compositionally biased region" description="Polar residues" evidence="1">
    <location>
        <begin position="85"/>
        <end position="95"/>
    </location>
</feature>
<dbReference type="RefSeq" id="XP_004182044.1">
    <property type="nucleotide sequence ID" value="XM_004181996.1"/>
</dbReference>
<name>I2H823_HENB6</name>
<evidence type="ECO:0000256" key="1">
    <source>
        <dbReference type="SAM" id="MobiDB-lite"/>
    </source>
</evidence>
<keyword evidence="5" id="KW-1185">Reference proteome</keyword>
<dbReference type="GO" id="GO:0061091">
    <property type="term" value="P:regulation of phospholipid translocation"/>
    <property type="evidence" value="ECO:0007669"/>
    <property type="project" value="EnsemblFungi"/>
</dbReference>
<keyword evidence="2" id="KW-1133">Transmembrane helix</keyword>
<feature type="compositionally biased region" description="Acidic residues" evidence="1">
    <location>
        <begin position="68"/>
        <end position="77"/>
    </location>
</feature>
<evidence type="ECO:0000256" key="2">
    <source>
        <dbReference type="SAM" id="Phobius"/>
    </source>
</evidence>
<feature type="transmembrane region" description="Helical" evidence="2">
    <location>
        <begin position="391"/>
        <end position="415"/>
    </location>
</feature>
<feature type="transmembrane region" description="Helical" evidence="2">
    <location>
        <begin position="463"/>
        <end position="484"/>
    </location>
</feature>
<reference evidence="4 5" key="1">
    <citation type="journal article" date="2011" name="Proc. Natl. Acad. Sci. U.S.A.">
        <title>Evolutionary erosion of yeast sex chromosomes by mating-type switching accidents.</title>
        <authorList>
            <person name="Gordon J.L."/>
            <person name="Armisen D."/>
            <person name="Proux-Wera E."/>
            <person name="Oheigeartaigh S.S."/>
            <person name="Byrne K.P."/>
            <person name="Wolfe K.H."/>
        </authorList>
    </citation>
    <scope>NUCLEOTIDE SEQUENCE [LARGE SCALE GENOMIC DNA]</scope>
    <source>
        <strain evidence="5">ATCC 34711 / CBS 6284 / DSM 70876 / NBRC 10599 / NRRL Y-10934 / UCD 77-7</strain>
    </source>
</reference>
<dbReference type="GO" id="GO:0005886">
    <property type="term" value="C:plasma membrane"/>
    <property type="evidence" value="ECO:0007669"/>
    <property type="project" value="EnsemblFungi"/>
</dbReference>
<dbReference type="EMBL" id="HE806323">
    <property type="protein sequence ID" value="CCH62525.1"/>
    <property type="molecule type" value="Genomic_DNA"/>
</dbReference>
<dbReference type="Pfam" id="PF12051">
    <property type="entry name" value="DUF3533"/>
    <property type="match status" value="1"/>
</dbReference>
<dbReference type="HOGENOM" id="CLU_461640_0_0_1"/>
<proteinExistence type="predicted"/>
<gene>
    <name evidence="4" type="primary">TBLA0H02410</name>
    <name evidence="4" type="ORF">TBLA_0H02410</name>
</gene>
<dbReference type="OrthoDB" id="2140105at2759"/>
<dbReference type="GO" id="GO:0015931">
    <property type="term" value="P:nucleobase-containing compound transport"/>
    <property type="evidence" value="ECO:0007669"/>
    <property type="project" value="EnsemblFungi"/>
</dbReference>
<sequence>MANDDTHQVDTGIESTSHQLSRVSSSGQNSHVLNDNDSQLSFRGVSTSRTISPEPYSPQDPPLREATDKEEEDSEEAESPRLMSQMLSSSHNSAQLERKFSSDSDESNLSGATPLSLPSDTNRIKTRPMTLNGMSPATRGATTLQELETIIDIPSVTSTLPDIPPPPVRYSNLFCRELRPYWWKVTKNFLFTNILIGCFCISMLSIFWGANYRRSYYTFKINILCVIQDESILTEQLPTLIHHSSNCRWHIYNTTAFIEKFHLKHDEKIDKRVWDLVHGEKYWMSLNIKEGVTDALYQSLTNPFAPPFNSTHFFEVMYESSRDPTNLKASVLPKMQYVVGIYQQYYTSQILPEFIRNITRTTGQTVFDPRKMAGAGNINFEYRDNRPFTDYVLLGPLQVGLIYGLLLTAFQYSLYASMHDKMIKILSLKAMVFYRLIISWGTIFLLALFFTLVSIIFQVNFQLAFGNGGVVIYWMSTYMVMLALGGANENVMALIFAYCPQYLMVWLMTWIIINISPSFYPQVLDNRFYRYGYAMPIHNALDLSKVIFSNLARHKMGRNYSILFCWIALNTFCLPLVLWILYRKMISMLLK</sequence>
<dbReference type="KEGG" id="tbl:TBLA_0H02410"/>
<evidence type="ECO:0000313" key="4">
    <source>
        <dbReference type="EMBL" id="CCH62525.1"/>
    </source>
</evidence>
<evidence type="ECO:0000313" key="5">
    <source>
        <dbReference type="Proteomes" id="UP000002866"/>
    </source>
</evidence>
<protein>
    <recommendedName>
        <fullName evidence="3">DUF3533 domain-containing protein</fullName>
    </recommendedName>
</protein>
<dbReference type="eggNOG" id="ENOG502QUA0">
    <property type="taxonomic scope" value="Eukaryota"/>
</dbReference>
<keyword evidence="2" id="KW-0812">Transmembrane</keyword>
<dbReference type="AlphaFoldDB" id="I2H823"/>
<feature type="region of interest" description="Disordered" evidence="1">
    <location>
        <begin position="1"/>
        <end position="137"/>
    </location>
</feature>
<feature type="transmembrane region" description="Helical" evidence="2">
    <location>
        <begin position="189"/>
        <end position="210"/>
    </location>
</feature>